<evidence type="ECO:0000313" key="2">
    <source>
        <dbReference type="Proteomes" id="UP001196413"/>
    </source>
</evidence>
<accession>A0AAD5MJQ6</accession>
<dbReference type="AlphaFoldDB" id="A0AAD5MJQ6"/>
<reference evidence="1" key="1">
    <citation type="submission" date="2021-06" db="EMBL/GenBank/DDBJ databases">
        <title>Parelaphostrongylus tenuis whole genome reference sequence.</title>
        <authorList>
            <person name="Garwood T.J."/>
            <person name="Larsen P.A."/>
            <person name="Fountain-Jones N.M."/>
            <person name="Garbe J.R."/>
            <person name="Macchietto M.G."/>
            <person name="Kania S.A."/>
            <person name="Gerhold R.W."/>
            <person name="Richards J.E."/>
            <person name="Wolf T.M."/>
        </authorList>
    </citation>
    <scope>NUCLEOTIDE SEQUENCE</scope>
    <source>
        <strain evidence="1">MNPRO001-30</strain>
        <tissue evidence="1">Meninges</tissue>
    </source>
</reference>
<protein>
    <submittedName>
        <fullName evidence="1">Uncharacterized protein</fullName>
    </submittedName>
</protein>
<comment type="caution">
    <text evidence="1">The sequence shown here is derived from an EMBL/GenBank/DDBJ whole genome shotgun (WGS) entry which is preliminary data.</text>
</comment>
<keyword evidence="2" id="KW-1185">Reference proteome</keyword>
<proteinExistence type="predicted"/>
<name>A0AAD5MJQ6_PARTN</name>
<evidence type="ECO:0000313" key="1">
    <source>
        <dbReference type="EMBL" id="KAJ1348889.1"/>
    </source>
</evidence>
<organism evidence="1 2">
    <name type="scientific">Parelaphostrongylus tenuis</name>
    <name type="common">Meningeal worm</name>
    <dbReference type="NCBI Taxonomy" id="148309"/>
    <lineage>
        <taxon>Eukaryota</taxon>
        <taxon>Metazoa</taxon>
        <taxon>Ecdysozoa</taxon>
        <taxon>Nematoda</taxon>
        <taxon>Chromadorea</taxon>
        <taxon>Rhabditida</taxon>
        <taxon>Rhabditina</taxon>
        <taxon>Rhabditomorpha</taxon>
        <taxon>Strongyloidea</taxon>
        <taxon>Metastrongylidae</taxon>
        <taxon>Parelaphostrongylus</taxon>
    </lineage>
</organism>
<sequence length="67" mass="7822">MFRTVSNVCTRKEHKVESLSLPRKIAISNGYNTVGASQELVTNMQFEKCRKRDETFDYEERNGGHRK</sequence>
<gene>
    <name evidence="1" type="ORF">KIN20_004293</name>
</gene>
<dbReference type="EMBL" id="JAHQIW010000577">
    <property type="protein sequence ID" value="KAJ1348889.1"/>
    <property type="molecule type" value="Genomic_DNA"/>
</dbReference>
<dbReference type="Proteomes" id="UP001196413">
    <property type="component" value="Unassembled WGS sequence"/>
</dbReference>